<accession>A0AAD6X311</accession>
<organism evidence="3 4">
    <name type="scientific">Mycena alexandri</name>
    <dbReference type="NCBI Taxonomy" id="1745969"/>
    <lineage>
        <taxon>Eukaryota</taxon>
        <taxon>Fungi</taxon>
        <taxon>Dikarya</taxon>
        <taxon>Basidiomycota</taxon>
        <taxon>Agaricomycotina</taxon>
        <taxon>Agaricomycetes</taxon>
        <taxon>Agaricomycetidae</taxon>
        <taxon>Agaricales</taxon>
        <taxon>Marasmiineae</taxon>
        <taxon>Mycenaceae</taxon>
        <taxon>Mycena</taxon>
    </lineage>
</organism>
<dbReference type="PANTHER" id="PTHR43735:SF2">
    <property type="entry name" value="FE-REGULATED PROTEIN 8"/>
    <property type="match status" value="1"/>
</dbReference>
<gene>
    <name evidence="3" type="ORF">C8F04DRAFT_1395167</name>
</gene>
<proteinExistence type="predicted"/>
<name>A0AAD6X311_9AGAR</name>
<comment type="caution">
    <text evidence="3">The sequence shown here is derived from an EMBL/GenBank/DDBJ whole genome shotgun (WGS) entry which is preliminary data.</text>
</comment>
<feature type="compositionally biased region" description="Low complexity" evidence="1">
    <location>
        <begin position="233"/>
        <end position="252"/>
    </location>
</feature>
<dbReference type="GO" id="GO:0005737">
    <property type="term" value="C:cytoplasm"/>
    <property type="evidence" value="ECO:0007669"/>
    <property type="project" value="TreeGrafter"/>
</dbReference>
<evidence type="ECO:0000313" key="4">
    <source>
        <dbReference type="Proteomes" id="UP001218188"/>
    </source>
</evidence>
<dbReference type="InterPro" id="IPR023753">
    <property type="entry name" value="FAD/NAD-binding_dom"/>
</dbReference>
<dbReference type="EMBL" id="JARJCM010000054">
    <property type="protein sequence ID" value="KAJ7034792.1"/>
    <property type="molecule type" value="Genomic_DNA"/>
</dbReference>
<evidence type="ECO:0000259" key="2">
    <source>
        <dbReference type="Pfam" id="PF07992"/>
    </source>
</evidence>
<dbReference type="SUPFAM" id="SSF51905">
    <property type="entry name" value="FAD/NAD(P)-binding domain"/>
    <property type="match status" value="1"/>
</dbReference>
<evidence type="ECO:0000256" key="1">
    <source>
        <dbReference type="SAM" id="MobiDB-lite"/>
    </source>
</evidence>
<dbReference type="GO" id="GO:0050660">
    <property type="term" value="F:flavin adenine dinucleotide binding"/>
    <property type="evidence" value="ECO:0007669"/>
    <property type="project" value="TreeGrafter"/>
</dbReference>
<dbReference type="Pfam" id="PF07992">
    <property type="entry name" value="Pyr_redox_2"/>
    <property type="match status" value="1"/>
</dbReference>
<evidence type="ECO:0000313" key="3">
    <source>
        <dbReference type="EMBL" id="KAJ7034792.1"/>
    </source>
</evidence>
<sequence>MSYIVDLTLVMDNLFLVLLSRKLPRRLTAEDIDLAAHPVPLRQLGHPLARFPRTRHPHRRIAFDYAVYALGSHLPLPLDLSHAAPDDKPSAGHAYNGNKAESIAWLKRKQAVIESTASVLIVGGGALGIQFAADIAAVYPAKLVTLLHSRARLLPRFDSAMHTEILQVESMNVKVILAGGSTSPARRRGTRSCAPPPADDLGAAPLRRPNTPNTSSCGRSTRVRSMGRRSSRVVKWVSSPSPASSPQPTAAPRTRTLLHDPYLG</sequence>
<dbReference type="GO" id="GO:0004174">
    <property type="term" value="F:electron-transferring-flavoprotein dehydrogenase activity"/>
    <property type="evidence" value="ECO:0007669"/>
    <property type="project" value="TreeGrafter"/>
</dbReference>
<protein>
    <recommendedName>
        <fullName evidence="2">FAD/NAD(P)-binding domain-containing protein</fullName>
    </recommendedName>
</protein>
<dbReference type="Gene3D" id="3.50.50.60">
    <property type="entry name" value="FAD/NAD(P)-binding domain"/>
    <property type="match status" value="2"/>
</dbReference>
<dbReference type="PANTHER" id="PTHR43735">
    <property type="entry name" value="APOPTOSIS-INDUCING FACTOR 1"/>
    <property type="match status" value="1"/>
</dbReference>
<feature type="domain" description="FAD/NAD(P)-binding" evidence="2">
    <location>
        <begin position="57"/>
        <end position="174"/>
    </location>
</feature>
<feature type="region of interest" description="Disordered" evidence="1">
    <location>
        <begin position="181"/>
        <end position="264"/>
    </location>
</feature>
<dbReference type="AlphaFoldDB" id="A0AAD6X311"/>
<keyword evidence="4" id="KW-1185">Reference proteome</keyword>
<dbReference type="Proteomes" id="UP001218188">
    <property type="component" value="Unassembled WGS sequence"/>
</dbReference>
<dbReference type="InterPro" id="IPR036188">
    <property type="entry name" value="FAD/NAD-bd_sf"/>
</dbReference>
<reference evidence="3" key="1">
    <citation type="submission" date="2023-03" db="EMBL/GenBank/DDBJ databases">
        <title>Massive genome expansion in bonnet fungi (Mycena s.s.) driven by repeated elements and novel gene families across ecological guilds.</title>
        <authorList>
            <consortium name="Lawrence Berkeley National Laboratory"/>
            <person name="Harder C.B."/>
            <person name="Miyauchi S."/>
            <person name="Viragh M."/>
            <person name="Kuo A."/>
            <person name="Thoen E."/>
            <person name="Andreopoulos B."/>
            <person name="Lu D."/>
            <person name="Skrede I."/>
            <person name="Drula E."/>
            <person name="Henrissat B."/>
            <person name="Morin E."/>
            <person name="Kohler A."/>
            <person name="Barry K."/>
            <person name="LaButti K."/>
            <person name="Morin E."/>
            <person name="Salamov A."/>
            <person name="Lipzen A."/>
            <person name="Mereny Z."/>
            <person name="Hegedus B."/>
            <person name="Baldrian P."/>
            <person name="Stursova M."/>
            <person name="Weitz H."/>
            <person name="Taylor A."/>
            <person name="Grigoriev I.V."/>
            <person name="Nagy L.G."/>
            <person name="Martin F."/>
            <person name="Kauserud H."/>
        </authorList>
    </citation>
    <scope>NUCLEOTIDE SEQUENCE</scope>
    <source>
        <strain evidence="3">CBHHK200</strain>
    </source>
</reference>
<feature type="compositionally biased region" description="Basic residues" evidence="1">
    <location>
        <begin position="221"/>
        <end position="232"/>
    </location>
</feature>